<keyword evidence="1" id="KW-0472">Membrane</keyword>
<evidence type="ECO:0000259" key="2">
    <source>
        <dbReference type="Pfam" id="PF02698"/>
    </source>
</evidence>
<dbReference type="InterPro" id="IPR014729">
    <property type="entry name" value="Rossmann-like_a/b/a_fold"/>
</dbReference>
<name>A0A917V257_9HYPH</name>
<dbReference type="PANTHER" id="PTHR30336">
    <property type="entry name" value="INNER MEMBRANE PROTEIN, PROBABLE PERMEASE"/>
    <property type="match status" value="1"/>
</dbReference>
<dbReference type="AlphaFoldDB" id="A0A917V257"/>
<gene>
    <name evidence="3" type="ORF">GCM10011322_09920</name>
</gene>
<evidence type="ECO:0000313" key="4">
    <source>
        <dbReference type="Proteomes" id="UP000600449"/>
    </source>
</evidence>
<protein>
    <recommendedName>
        <fullName evidence="2">DUF218 domain-containing protein</fullName>
    </recommendedName>
</protein>
<dbReference type="CDD" id="cd06259">
    <property type="entry name" value="YdcF-like"/>
    <property type="match status" value="1"/>
</dbReference>
<dbReference type="PANTHER" id="PTHR30336:SF4">
    <property type="entry name" value="ENVELOPE BIOGENESIS FACTOR ELYC"/>
    <property type="match status" value="1"/>
</dbReference>
<feature type="domain" description="DUF218" evidence="2">
    <location>
        <begin position="69"/>
        <end position="193"/>
    </location>
</feature>
<dbReference type="Gene3D" id="3.40.50.620">
    <property type="entry name" value="HUPs"/>
    <property type="match status" value="1"/>
</dbReference>
<dbReference type="Pfam" id="PF02698">
    <property type="entry name" value="DUF218"/>
    <property type="match status" value="1"/>
</dbReference>
<feature type="transmembrane region" description="Helical" evidence="1">
    <location>
        <begin position="32"/>
        <end position="58"/>
    </location>
</feature>
<organism evidence="3 4">
    <name type="scientific">Salinarimonas ramus</name>
    <dbReference type="NCBI Taxonomy" id="690164"/>
    <lineage>
        <taxon>Bacteria</taxon>
        <taxon>Pseudomonadati</taxon>
        <taxon>Pseudomonadota</taxon>
        <taxon>Alphaproteobacteria</taxon>
        <taxon>Hyphomicrobiales</taxon>
        <taxon>Salinarimonadaceae</taxon>
        <taxon>Salinarimonas</taxon>
    </lineage>
</organism>
<dbReference type="GO" id="GO:0005886">
    <property type="term" value="C:plasma membrane"/>
    <property type="evidence" value="ECO:0007669"/>
    <property type="project" value="TreeGrafter"/>
</dbReference>
<reference evidence="3 4" key="1">
    <citation type="journal article" date="2014" name="Int. J. Syst. Evol. Microbiol.">
        <title>Complete genome sequence of Corynebacterium casei LMG S-19264T (=DSM 44701T), isolated from a smear-ripened cheese.</title>
        <authorList>
            <consortium name="US DOE Joint Genome Institute (JGI-PGF)"/>
            <person name="Walter F."/>
            <person name="Albersmeier A."/>
            <person name="Kalinowski J."/>
            <person name="Ruckert C."/>
        </authorList>
    </citation>
    <scope>NUCLEOTIDE SEQUENCE [LARGE SCALE GENOMIC DNA]</scope>
    <source>
        <strain evidence="3 4">CGMCC 1.9161</strain>
    </source>
</reference>
<dbReference type="Proteomes" id="UP000600449">
    <property type="component" value="Unassembled WGS sequence"/>
</dbReference>
<dbReference type="GO" id="GO:0043164">
    <property type="term" value="P:Gram-negative-bacterium-type cell wall biogenesis"/>
    <property type="evidence" value="ECO:0007669"/>
    <property type="project" value="TreeGrafter"/>
</dbReference>
<sequence>MAAAGPASAEILDGGETALMKPRPRRSLARRLAGTLVGGAFLGALVVGLGFLVFAATLERHMVEPERADAIVALTGGSQRVTDALDLLARGKGGRLLISGVHETTTVEEIARLNPGREDLLGCCVDLDHRARNTIGNAIETRRWAEERGFSSLIVVTSNYHMPRTLLELENALPDLVLVPYAVAPAGLDTDEWWRDPNAARLLGIEYLKFIAVWLRTAVEGDPERSPAAHMMSGFQRPSAPAIAAAI</sequence>
<keyword evidence="4" id="KW-1185">Reference proteome</keyword>
<evidence type="ECO:0000313" key="3">
    <source>
        <dbReference type="EMBL" id="GGK25375.1"/>
    </source>
</evidence>
<dbReference type="InterPro" id="IPR051599">
    <property type="entry name" value="Cell_Envelope_Assoc"/>
</dbReference>
<accession>A0A917V257</accession>
<proteinExistence type="predicted"/>
<dbReference type="GO" id="GO:0000270">
    <property type="term" value="P:peptidoglycan metabolic process"/>
    <property type="evidence" value="ECO:0007669"/>
    <property type="project" value="TreeGrafter"/>
</dbReference>
<comment type="caution">
    <text evidence="3">The sequence shown here is derived from an EMBL/GenBank/DDBJ whole genome shotgun (WGS) entry which is preliminary data.</text>
</comment>
<dbReference type="EMBL" id="BMMF01000003">
    <property type="protein sequence ID" value="GGK25375.1"/>
    <property type="molecule type" value="Genomic_DNA"/>
</dbReference>
<evidence type="ECO:0000256" key="1">
    <source>
        <dbReference type="SAM" id="Phobius"/>
    </source>
</evidence>
<keyword evidence="1" id="KW-0812">Transmembrane</keyword>
<keyword evidence="1" id="KW-1133">Transmembrane helix</keyword>
<dbReference type="InterPro" id="IPR003848">
    <property type="entry name" value="DUF218"/>
</dbReference>